<accession>A0A7M7PI70</accession>
<dbReference type="PANTHER" id="PTHR11361:SF35">
    <property type="entry name" value="DNA MISMATCH REPAIR PROTEIN MSH2"/>
    <property type="match status" value="1"/>
</dbReference>
<organism evidence="15 16">
    <name type="scientific">Strongylocentrotus purpuratus</name>
    <name type="common">Purple sea urchin</name>
    <dbReference type="NCBI Taxonomy" id="7668"/>
    <lineage>
        <taxon>Eukaryota</taxon>
        <taxon>Metazoa</taxon>
        <taxon>Echinodermata</taxon>
        <taxon>Eleutherozoa</taxon>
        <taxon>Echinozoa</taxon>
        <taxon>Echinoidea</taxon>
        <taxon>Euechinoidea</taxon>
        <taxon>Echinacea</taxon>
        <taxon>Camarodonta</taxon>
        <taxon>Echinidea</taxon>
        <taxon>Strongylocentrotidae</taxon>
        <taxon>Strongylocentrotus</taxon>
    </lineage>
</organism>
<evidence type="ECO:0000313" key="16">
    <source>
        <dbReference type="Proteomes" id="UP000007110"/>
    </source>
</evidence>
<dbReference type="InterPro" id="IPR007696">
    <property type="entry name" value="DNA_mismatch_repair_MutS_core"/>
</dbReference>
<dbReference type="Pfam" id="PF05192">
    <property type="entry name" value="MutS_III"/>
    <property type="match status" value="1"/>
</dbReference>
<evidence type="ECO:0000256" key="10">
    <source>
        <dbReference type="ARBA" id="ARBA00029795"/>
    </source>
</evidence>
<keyword evidence="16" id="KW-1185">Reference proteome</keyword>
<dbReference type="NCBIfam" id="NF003810">
    <property type="entry name" value="PRK05399.1"/>
    <property type="match status" value="1"/>
</dbReference>
<comment type="function">
    <text evidence="12">Component of the post-replicative DNA mismatch repair system (MMR).</text>
</comment>
<keyword evidence="9" id="KW-0539">Nucleus</keyword>
<evidence type="ECO:0000256" key="4">
    <source>
        <dbReference type="ARBA" id="ARBA00022741"/>
    </source>
</evidence>
<dbReference type="GO" id="GO:0006312">
    <property type="term" value="P:mitotic recombination"/>
    <property type="evidence" value="ECO:0000318"/>
    <property type="project" value="GO_Central"/>
</dbReference>
<dbReference type="InterPro" id="IPR007860">
    <property type="entry name" value="DNA_mmatch_repair_MutS_con_dom"/>
</dbReference>
<dbReference type="SUPFAM" id="SSF48334">
    <property type="entry name" value="DNA repair protein MutS, domain III"/>
    <property type="match status" value="1"/>
</dbReference>
<keyword evidence="8 12" id="KW-0234">DNA repair</keyword>
<evidence type="ECO:0000256" key="7">
    <source>
        <dbReference type="ARBA" id="ARBA00023125"/>
    </source>
</evidence>
<name>A0A7M7PI70_STRPU</name>
<dbReference type="PROSITE" id="PS00486">
    <property type="entry name" value="DNA_MISMATCH_REPAIR_2"/>
    <property type="match status" value="1"/>
</dbReference>
<evidence type="ECO:0000256" key="13">
    <source>
        <dbReference type="SAM" id="Coils"/>
    </source>
</evidence>
<feature type="coiled-coil region" evidence="13">
    <location>
        <begin position="471"/>
        <end position="498"/>
    </location>
</feature>
<dbReference type="AlphaFoldDB" id="A0A7M7PI70"/>
<reference evidence="16" key="1">
    <citation type="submission" date="2015-02" db="EMBL/GenBank/DDBJ databases">
        <title>Genome sequencing for Strongylocentrotus purpuratus.</title>
        <authorList>
            <person name="Murali S."/>
            <person name="Liu Y."/>
            <person name="Vee V."/>
            <person name="English A."/>
            <person name="Wang M."/>
            <person name="Skinner E."/>
            <person name="Han Y."/>
            <person name="Muzny D.M."/>
            <person name="Worley K.C."/>
            <person name="Gibbs R.A."/>
        </authorList>
    </citation>
    <scope>NUCLEOTIDE SEQUENCE</scope>
</reference>
<evidence type="ECO:0000259" key="14">
    <source>
        <dbReference type="PROSITE" id="PS00486"/>
    </source>
</evidence>
<dbReference type="CDD" id="cd03285">
    <property type="entry name" value="ABC_MSH2_euk"/>
    <property type="match status" value="1"/>
</dbReference>
<dbReference type="SMART" id="SM00533">
    <property type="entry name" value="MUTSd"/>
    <property type="match status" value="1"/>
</dbReference>
<dbReference type="InParanoid" id="A0A7M7PI70"/>
<keyword evidence="7 12" id="KW-0238">DNA-binding</keyword>
<dbReference type="FunFam" id="3.30.420.110:FF:000002">
    <property type="entry name" value="DNA mismatch repair protein"/>
    <property type="match status" value="1"/>
</dbReference>
<evidence type="ECO:0000256" key="11">
    <source>
        <dbReference type="ARBA" id="ARBA00073545"/>
    </source>
</evidence>
<dbReference type="SUPFAM" id="SSF53150">
    <property type="entry name" value="DNA repair protein MutS, domain II"/>
    <property type="match status" value="1"/>
</dbReference>
<evidence type="ECO:0000256" key="1">
    <source>
        <dbReference type="ARBA" id="ARBA00004123"/>
    </source>
</evidence>
<dbReference type="FunFam" id="1.10.1420.10:FF:000003">
    <property type="entry name" value="DNA mismatch repair protein"/>
    <property type="match status" value="1"/>
</dbReference>
<dbReference type="Pfam" id="PF05188">
    <property type="entry name" value="MutS_II"/>
    <property type="match status" value="1"/>
</dbReference>
<dbReference type="InterPro" id="IPR032642">
    <property type="entry name" value="Msh2_ATP-bd"/>
</dbReference>
<dbReference type="Proteomes" id="UP000007110">
    <property type="component" value="Unassembled WGS sequence"/>
</dbReference>
<dbReference type="GO" id="GO:0005634">
    <property type="term" value="C:nucleus"/>
    <property type="evidence" value="ECO:0000318"/>
    <property type="project" value="GO_Central"/>
</dbReference>
<dbReference type="SUPFAM" id="SSF52540">
    <property type="entry name" value="P-loop containing nucleoside triphosphate hydrolases"/>
    <property type="match status" value="1"/>
</dbReference>
<dbReference type="Gene3D" id="3.30.420.110">
    <property type="entry name" value="MutS, connector domain"/>
    <property type="match status" value="1"/>
</dbReference>
<dbReference type="InterPro" id="IPR016151">
    <property type="entry name" value="DNA_mismatch_repair_MutS_N"/>
</dbReference>
<dbReference type="InterPro" id="IPR000432">
    <property type="entry name" value="DNA_mismatch_repair_MutS_C"/>
</dbReference>
<dbReference type="Gene3D" id="1.10.1420.10">
    <property type="match status" value="2"/>
</dbReference>
<dbReference type="InterPro" id="IPR007861">
    <property type="entry name" value="DNA_mismatch_repair_MutS_clamp"/>
</dbReference>
<dbReference type="Pfam" id="PF01624">
    <property type="entry name" value="MutS_I"/>
    <property type="match status" value="1"/>
</dbReference>
<dbReference type="InterPro" id="IPR007695">
    <property type="entry name" value="DNA_mismatch_repair_MutS-lik_N"/>
</dbReference>
<dbReference type="OMA" id="LVRFPQK"/>
<dbReference type="InterPro" id="IPR036187">
    <property type="entry name" value="DNA_mismatch_repair_MutS_sf"/>
</dbReference>
<dbReference type="GO" id="GO:0140664">
    <property type="term" value="F:ATP-dependent DNA damage sensor activity"/>
    <property type="evidence" value="ECO:0007669"/>
    <property type="project" value="InterPro"/>
</dbReference>
<dbReference type="Gene3D" id="3.40.50.300">
    <property type="entry name" value="P-loop containing nucleotide triphosphate hydrolases"/>
    <property type="match status" value="1"/>
</dbReference>
<dbReference type="GO" id="GO:0030983">
    <property type="term" value="F:mismatched DNA binding"/>
    <property type="evidence" value="ECO:0000318"/>
    <property type="project" value="GO_Central"/>
</dbReference>
<dbReference type="RefSeq" id="XP_030850656.1">
    <property type="nucleotide sequence ID" value="XM_030994796.1"/>
</dbReference>
<protein>
    <recommendedName>
        <fullName evidence="11">DNA mismatch repair protein MSH2</fullName>
    </recommendedName>
    <alternativeName>
        <fullName evidence="3">DNA mismatch repair protein Msh2</fullName>
    </alternativeName>
    <alternativeName>
        <fullName evidence="10">MutS protein homolog 2</fullName>
    </alternativeName>
</protein>
<evidence type="ECO:0000256" key="12">
    <source>
        <dbReference type="RuleBase" id="RU003756"/>
    </source>
</evidence>
<proteinExistence type="inferred from homology"/>
<keyword evidence="13" id="KW-0175">Coiled coil</keyword>
<evidence type="ECO:0000256" key="3">
    <source>
        <dbReference type="ARBA" id="ARBA00019549"/>
    </source>
</evidence>
<evidence type="ECO:0000256" key="5">
    <source>
        <dbReference type="ARBA" id="ARBA00022763"/>
    </source>
</evidence>
<comment type="subcellular location">
    <subcellularLocation>
        <location evidence="1">Nucleus</location>
    </subcellularLocation>
</comment>
<dbReference type="GO" id="GO:0006298">
    <property type="term" value="P:mismatch repair"/>
    <property type="evidence" value="ECO:0000318"/>
    <property type="project" value="GO_Central"/>
</dbReference>
<dbReference type="Pfam" id="PF00488">
    <property type="entry name" value="MutS_V"/>
    <property type="match status" value="1"/>
</dbReference>
<dbReference type="InterPro" id="IPR036678">
    <property type="entry name" value="MutS_con_dom_sf"/>
</dbReference>
<sequence length="934" mass="104254">MALQSTHQLSLDSNQEQGFLTYLRSMPEKPETTFRVFDRTDYYTVHGQDAVFAAREVFKTLGVIKHLGSGANKTESVVLSKMNFESVVRDLLLVRQYRVEVYSNQATGKANNWTLAYKASPGNLTQFEEILFGNNDMSSSASVMAVKVTGESGQRLVGVGYADATLRELGVSEFADNDQFSNLEALMVQLGPRECLLPSGGDPNNPEFSKLRQVVQRGGVLITDRKKVDFTTKDIIQDLNRLLKVGRNVEQVNSAALPEMEKTNAMGSVSALIKYMELLGDETNFGQFKLTTFDLSQYMKLDAAAVRALNLTSTGPEKDINGGMSLTSLLNKCKTAQGQRLLGQWVKQPLLDKIRIEERLDMVETFFNDLELRQTLQEEPLKRVPDFQRLAKKFQRKRATLQDCYKVYQAVDYLPNLIEILEKHEGDKAHLLREHFSNPLTEMLMDFSKFQEMVETTLDLQQVENHEFLIKPDFDENLMVLRTKMDELEDEIKTQINRAARDLGLEANKTVKLESNNMLGYFFRVTRKEEKALRNNSKYSTIDTNKNGVRFTNSKLRGLNDEHMAAKEEYNETQKAVVDEIIGIASGYVEPMLSMNDITAQLDVLVSFAHVSAGAPISYVRPTLHAQGEGLLHLVQSRHPCLEMLDDVAFIPNNVTFDKDKQMFHIITGPNMGGKSTFIRQVGVIVLMAQIGCFVPCDTAEISIVDCILARVGAGDCQLKGVSTFMAEMLETASILRSATSNSLIIIDELGRGTSTYDGFGLAWAISEYIASKICGFCLFATHFHELTALADVIPTVNNLHVTALTSDGQLTLLYKVKPGVCDQSFGIHVAELAHFPQKVIDFAREKAAELEDFQSIASSAAASMEGLDEPTAKKRRVEKQEGEAIIQDFVSKVKLLPLDDLSEDDVMSKLQSLKAEVQAKGNAYIEELLSRGT</sequence>
<dbReference type="EnsemblMetazoa" id="XM_030994796">
    <property type="protein sequence ID" value="XP_030850656"/>
    <property type="gene ID" value="LOC589363"/>
</dbReference>
<dbReference type="OrthoDB" id="295033at2759"/>
<reference evidence="15" key="2">
    <citation type="submission" date="2021-01" db="UniProtKB">
        <authorList>
            <consortium name="EnsemblMetazoa"/>
        </authorList>
    </citation>
    <scope>IDENTIFICATION</scope>
</reference>
<dbReference type="CTD" id="4436"/>
<dbReference type="Pfam" id="PF05190">
    <property type="entry name" value="MutS_IV"/>
    <property type="match status" value="1"/>
</dbReference>
<dbReference type="GeneID" id="589363"/>
<feature type="domain" description="DNA mismatch repair proteins mutS family" evidence="14">
    <location>
        <begin position="743"/>
        <end position="759"/>
    </location>
</feature>
<dbReference type="GO" id="GO:0005524">
    <property type="term" value="F:ATP binding"/>
    <property type="evidence" value="ECO:0007669"/>
    <property type="project" value="UniProtKB-KW"/>
</dbReference>
<dbReference type="FunFam" id="3.40.1170.10:FF:000003">
    <property type="entry name" value="DNA mismatch repair protein"/>
    <property type="match status" value="1"/>
</dbReference>
<keyword evidence="4 12" id="KW-0547">Nucleotide-binding</keyword>
<dbReference type="GO" id="GO:0032301">
    <property type="term" value="C:MutSalpha complex"/>
    <property type="evidence" value="ECO:0000318"/>
    <property type="project" value="GO_Central"/>
</dbReference>
<evidence type="ECO:0000313" key="15">
    <source>
        <dbReference type="EnsemblMetazoa" id="XP_030850656"/>
    </source>
</evidence>
<keyword evidence="6" id="KW-0067">ATP-binding</keyword>
<comment type="similarity">
    <text evidence="2 12">Belongs to the DNA mismatch repair MutS family.</text>
</comment>
<keyword evidence="5 12" id="KW-0227">DNA damage</keyword>
<dbReference type="InterPro" id="IPR045076">
    <property type="entry name" value="MutS"/>
</dbReference>
<dbReference type="SMART" id="SM00534">
    <property type="entry name" value="MUTSac"/>
    <property type="match status" value="1"/>
</dbReference>
<dbReference type="InterPro" id="IPR011184">
    <property type="entry name" value="DNA_mismatch_repair_Msh2"/>
</dbReference>
<dbReference type="InterPro" id="IPR027417">
    <property type="entry name" value="P-loop_NTPase"/>
</dbReference>
<dbReference type="PIRSF" id="PIRSF005813">
    <property type="entry name" value="MSH2"/>
    <property type="match status" value="1"/>
</dbReference>
<dbReference type="KEGG" id="spu:589363"/>
<dbReference type="Gene3D" id="3.40.1170.10">
    <property type="entry name" value="DNA repair protein MutS, domain I"/>
    <property type="match status" value="1"/>
</dbReference>
<evidence type="ECO:0000256" key="8">
    <source>
        <dbReference type="ARBA" id="ARBA00023204"/>
    </source>
</evidence>
<evidence type="ECO:0000256" key="6">
    <source>
        <dbReference type="ARBA" id="ARBA00022840"/>
    </source>
</evidence>
<evidence type="ECO:0000256" key="2">
    <source>
        <dbReference type="ARBA" id="ARBA00006271"/>
    </source>
</evidence>
<dbReference type="FunFam" id="3.40.50.300:FF:000523">
    <property type="entry name" value="DNA mismatch repair protein"/>
    <property type="match status" value="1"/>
</dbReference>
<evidence type="ECO:0000256" key="9">
    <source>
        <dbReference type="ARBA" id="ARBA00023242"/>
    </source>
</evidence>
<dbReference type="PANTHER" id="PTHR11361">
    <property type="entry name" value="DNA MISMATCH REPAIR PROTEIN MUTS FAMILY MEMBER"/>
    <property type="match status" value="1"/>
</dbReference>